<dbReference type="AlphaFoldDB" id="A0A6J7ZY09"/>
<dbReference type="SUPFAM" id="SSF47986">
    <property type="entry name" value="DEATH domain"/>
    <property type="match status" value="1"/>
</dbReference>
<organism evidence="3 4">
    <name type="scientific">Mytilus coruscus</name>
    <name type="common">Sea mussel</name>
    <dbReference type="NCBI Taxonomy" id="42192"/>
    <lineage>
        <taxon>Eukaryota</taxon>
        <taxon>Metazoa</taxon>
        <taxon>Spiralia</taxon>
        <taxon>Lophotrochozoa</taxon>
        <taxon>Mollusca</taxon>
        <taxon>Bivalvia</taxon>
        <taxon>Autobranchia</taxon>
        <taxon>Pteriomorphia</taxon>
        <taxon>Mytilida</taxon>
        <taxon>Mytiloidea</taxon>
        <taxon>Mytilidae</taxon>
        <taxon>Mytilinae</taxon>
        <taxon>Mytilus</taxon>
    </lineage>
</organism>
<evidence type="ECO:0000313" key="4">
    <source>
        <dbReference type="Proteomes" id="UP000507470"/>
    </source>
</evidence>
<dbReference type="EMBL" id="CACVKT020000198">
    <property type="protein sequence ID" value="CAC5357038.1"/>
    <property type="molecule type" value="Genomic_DNA"/>
</dbReference>
<evidence type="ECO:0000256" key="1">
    <source>
        <dbReference type="SAM" id="MobiDB-lite"/>
    </source>
</evidence>
<name>A0A6J7ZY09_MYTCO</name>
<sequence length="548" mass="65409">MQSSKRARKSKPPASREAAYRIIIRYVNEVCIQIRKFAKHYLNRDAIDYSACAKCLKDLCEVWETVPSKFPTWKEFFEKHKIKTTEDGLRKKDSYRDLMNICERAREYELMIPGVREMIVECARGHLYKYCQSFIEEADELEIQPVLEYEEAINAYRTEIDAKIDKINKSILEYGEIKKPFETFISEGNVHAKLMEETCVLLIEVSHTAKKWIAEDSAYPDKLLQDIFFNNSYKEKLEDDIEKLRQKIRSTDGSIERKRKTHATLAREHSNHKRQKHRAKQSLEVVILKIQKLERDIESKNKEIQQLKDEIADKTPVSPRYRSDLRINLEREYGYLDKLEENKQVMERQKIRLDREFKSVNDSTYEYKVEAVTNRHEQHEMRQKMLGMEIEIKSIYDRISSIDQKSAVLKKIRLLNLSPDTLRMMHKRRIKIPENEFTKRRKMKCQLEEACKFVSNYIGKDWKKLYERLPFIPPRDPDRKMKDMEVIDRISAHRDRTPEESALFSLEKWRSFNRQSELGQLIRGLRKLNKVELAEKIESRYSVEDVYG</sequence>
<dbReference type="CDD" id="cd01670">
    <property type="entry name" value="Death"/>
    <property type="match status" value="1"/>
</dbReference>
<evidence type="ECO:0000259" key="2">
    <source>
        <dbReference type="PROSITE" id="PS50017"/>
    </source>
</evidence>
<gene>
    <name evidence="3" type="ORF">MCOR_909</name>
</gene>
<accession>A0A6J7ZY09</accession>
<proteinExistence type="predicted"/>
<evidence type="ECO:0000313" key="3">
    <source>
        <dbReference type="EMBL" id="CAC5357038.1"/>
    </source>
</evidence>
<dbReference type="PROSITE" id="PS50017">
    <property type="entry name" value="DEATH_DOMAIN"/>
    <property type="match status" value="1"/>
</dbReference>
<reference evidence="3 4" key="1">
    <citation type="submission" date="2020-06" db="EMBL/GenBank/DDBJ databases">
        <authorList>
            <person name="Li R."/>
            <person name="Bekaert M."/>
        </authorList>
    </citation>
    <scope>NUCLEOTIDE SEQUENCE [LARGE SCALE GENOMIC DNA]</scope>
    <source>
        <strain evidence="4">wild</strain>
    </source>
</reference>
<feature type="region of interest" description="Disordered" evidence="1">
    <location>
        <begin position="255"/>
        <end position="278"/>
    </location>
</feature>
<dbReference type="Proteomes" id="UP000507470">
    <property type="component" value="Unassembled WGS sequence"/>
</dbReference>
<dbReference type="InterPro" id="IPR011029">
    <property type="entry name" value="DEATH-like_dom_sf"/>
</dbReference>
<dbReference type="OrthoDB" id="6074551at2759"/>
<keyword evidence="4" id="KW-1185">Reference proteome</keyword>
<dbReference type="GO" id="GO:0007165">
    <property type="term" value="P:signal transduction"/>
    <property type="evidence" value="ECO:0007669"/>
    <property type="project" value="InterPro"/>
</dbReference>
<dbReference type="InterPro" id="IPR000488">
    <property type="entry name" value="Death_dom"/>
</dbReference>
<dbReference type="Gene3D" id="1.10.533.10">
    <property type="entry name" value="Death Domain, Fas"/>
    <property type="match status" value="1"/>
</dbReference>
<feature type="domain" description="Death" evidence="2">
    <location>
        <begin position="447"/>
        <end position="541"/>
    </location>
</feature>
<protein>
    <recommendedName>
        <fullName evidence="2">Death domain-containing protein</fullName>
    </recommendedName>
</protein>